<dbReference type="InterPro" id="IPR045584">
    <property type="entry name" value="Pilin-like"/>
</dbReference>
<dbReference type="InterPro" id="IPR011049">
    <property type="entry name" value="Serralysin-like_metalloprot_C"/>
</dbReference>
<dbReference type="InterPro" id="IPR024973">
    <property type="entry name" value="ESPR"/>
</dbReference>
<evidence type="ECO:0000259" key="12">
    <source>
        <dbReference type="Pfam" id="PF03895"/>
    </source>
</evidence>
<feature type="compositionally biased region" description="Low complexity" evidence="11">
    <location>
        <begin position="808"/>
        <end position="849"/>
    </location>
</feature>
<evidence type="ECO:0000256" key="4">
    <source>
        <dbReference type="ARBA" id="ARBA00022448"/>
    </source>
</evidence>
<dbReference type="SUPFAM" id="SSF101967">
    <property type="entry name" value="Adhesin YadA, collagen-binding domain"/>
    <property type="match status" value="4"/>
</dbReference>
<dbReference type="EMBL" id="LOWA01000055">
    <property type="protein sequence ID" value="KVE24213.1"/>
    <property type="molecule type" value="Genomic_DNA"/>
</dbReference>
<dbReference type="InterPro" id="IPR008640">
    <property type="entry name" value="Adhesin_Head_dom"/>
</dbReference>
<dbReference type="SUPFAM" id="SSF54523">
    <property type="entry name" value="Pili subunits"/>
    <property type="match status" value="1"/>
</dbReference>
<evidence type="ECO:0000256" key="5">
    <source>
        <dbReference type="ARBA" id="ARBA00022452"/>
    </source>
</evidence>
<feature type="domain" description="Trimeric autotransporter adhesin YadA-like stalk" evidence="14">
    <location>
        <begin position="277"/>
        <end position="316"/>
    </location>
</feature>
<evidence type="ECO:0000256" key="11">
    <source>
        <dbReference type="SAM" id="MobiDB-lite"/>
    </source>
</evidence>
<evidence type="ECO:0000256" key="9">
    <source>
        <dbReference type="ARBA" id="ARBA00023136"/>
    </source>
</evidence>
<evidence type="ECO:0000256" key="2">
    <source>
        <dbReference type="ARBA" id="ARBA00004442"/>
    </source>
</evidence>
<evidence type="ECO:0000256" key="10">
    <source>
        <dbReference type="ARBA" id="ARBA00023237"/>
    </source>
</evidence>
<dbReference type="Gene3D" id="2.150.10.10">
    <property type="entry name" value="Serralysin-like metalloprotease, C-terminal"/>
    <property type="match status" value="4"/>
</dbReference>
<dbReference type="Gene3D" id="2.60.40.4050">
    <property type="match status" value="1"/>
</dbReference>
<dbReference type="CDD" id="cd12820">
    <property type="entry name" value="LbR_YadA-like"/>
    <property type="match status" value="1"/>
</dbReference>
<keyword evidence="9" id="KW-0472">Membrane</keyword>
<evidence type="ECO:0000259" key="14">
    <source>
        <dbReference type="Pfam" id="PF05662"/>
    </source>
</evidence>
<evidence type="ECO:0000256" key="1">
    <source>
        <dbReference type="ARBA" id="ARBA00004241"/>
    </source>
</evidence>
<feature type="domain" description="Trimeric autotransporter adhesin YadA-like stalk" evidence="14">
    <location>
        <begin position="914"/>
        <end position="955"/>
    </location>
</feature>
<evidence type="ECO:0000313" key="16">
    <source>
        <dbReference type="EMBL" id="KVE24213.1"/>
    </source>
</evidence>
<evidence type="ECO:0000256" key="7">
    <source>
        <dbReference type="ARBA" id="ARBA00022729"/>
    </source>
</evidence>
<keyword evidence="6" id="KW-0812">Transmembrane</keyword>
<dbReference type="GO" id="GO:0015031">
    <property type="term" value="P:protein transport"/>
    <property type="evidence" value="ECO:0007669"/>
    <property type="project" value="UniProtKB-KW"/>
</dbReference>
<dbReference type="Proteomes" id="UP000062788">
    <property type="component" value="Unassembled WGS sequence"/>
</dbReference>
<keyword evidence="7" id="KW-0732">Signal</keyword>
<evidence type="ECO:0000256" key="3">
    <source>
        <dbReference type="ARBA" id="ARBA00005848"/>
    </source>
</evidence>
<feature type="domain" description="Trimeric autotransporter adhesin YadA-like stalk" evidence="14">
    <location>
        <begin position="499"/>
        <end position="542"/>
    </location>
</feature>
<dbReference type="Pfam" id="PF05658">
    <property type="entry name" value="YadA_head"/>
    <property type="match status" value="5"/>
</dbReference>
<keyword evidence="4" id="KW-0813">Transport</keyword>
<comment type="caution">
    <text evidence="16">The sequence shown here is derived from an EMBL/GenBank/DDBJ whole genome shotgun (WGS) entry which is preliminary data.</text>
</comment>
<feature type="domain" description="Trimeric autotransporter adhesin YadA-like C-terminal membrane anchor" evidence="12">
    <location>
        <begin position="961"/>
        <end position="1019"/>
    </location>
</feature>
<comment type="subcellular location">
    <subcellularLocation>
        <location evidence="2">Cell outer membrane</location>
    </subcellularLocation>
    <subcellularLocation>
        <location evidence="1">Cell surface</location>
    </subcellularLocation>
</comment>
<dbReference type="RefSeq" id="WP_059519900.1">
    <property type="nucleotide sequence ID" value="NZ_LOWA01000055.1"/>
</dbReference>
<keyword evidence="8" id="KW-0653">Protein transport</keyword>
<dbReference type="Pfam" id="PF03895">
    <property type="entry name" value="YadA_anchor"/>
    <property type="match status" value="1"/>
</dbReference>
<dbReference type="Gene3D" id="3.30.1300.30">
    <property type="entry name" value="GSPII I/J protein-like"/>
    <property type="match status" value="1"/>
</dbReference>
<feature type="domain" description="Trimeric autotransporter adhesin YadA-like head" evidence="13">
    <location>
        <begin position="884"/>
        <end position="908"/>
    </location>
</feature>
<reference evidence="16 17" key="1">
    <citation type="submission" date="2015-11" db="EMBL/GenBank/DDBJ databases">
        <title>Expanding the genomic diversity of Burkholderia species for the development of highly accurate diagnostics.</title>
        <authorList>
            <person name="Sahl J."/>
            <person name="Keim P."/>
            <person name="Wagner D."/>
        </authorList>
    </citation>
    <scope>NUCLEOTIDE SEQUENCE [LARGE SCALE GENOMIC DNA]</scope>
    <source>
        <strain evidence="16 17">TSV85</strain>
    </source>
</reference>
<evidence type="ECO:0000256" key="6">
    <source>
        <dbReference type="ARBA" id="ARBA00022692"/>
    </source>
</evidence>
<accession>A0A103DWW9</accession>
<keyword evidence="5" id="KW-1134">Transmembrane beta strand</keyword>
<sequence length="1019" mass="96632">MNKAYKTVWNEALGGWVAVSERERTKGKATRGGCAAAQTVDAGDGRRAPRLKHLAVSVAAATGLSMASAGAWAGDIVNCSGNTGTGSMNGGQWVSTAGNGVATGCNGGTGVGIASGNQYLQIGQIGSNAAGSITLYSPGGITLNGTTDLNKHKITGVQDGLIGANSMDAINGGQLFKITGSLASISTGLLNSLSTSLSTAQSGVNSLSTGLVATNSNLASLSTSVGNGINSLSTGLAGAQTSIGSLSTGLSNAVQYDPNSNRTRVTLGGASATAPVKLTNVAPGVNATDAVNFGQFGSLSTSASTGIFTVQSRVNSLSTGFASVSTGISTLSTTLVGANSTLGSLSTSTSTSVGALTTSVTGAQSGVNSLSTGLANLNNGLAAISSSVPHYVSVTGDGTTTQGNYANDGARAPNSVAIGANAVVDASAAGGVALGYNATAGHAGSVALGSNAVTAAARPTGNAPITIAGISYGSFAGNNATQVVSVGGGVVGGQAVTRQITNVAAGQLNAASTDAVNGSQLYQVASAVGTLSTSASTGIATALSGVGSLSTGIVGLNSSIGSLSTSTSTSIGALSSQLTTVDSRIGSLSTGLTTTNSNVAAISTSLSGSRHYVSVNDGGTHVGNYDNVGAQAANSVAIGPNAVVSASASGAVALGYGASAGDANAVALGANAVTRAAVPTASAQVGGITYSGFAGASPGGVVSVGGGTVGGQVVTRQIVNVAAGQVAQTSTDAINGSQLYAVANEVATLSTTLANTNVTLASISTGVGGGGGGNNGGGNNNGGVGGNGNTGTSQGGGSSASGNGGSSYGNNSTASGDGSSSYGSGSTASGTNGTAIGSHSTASGDGSTAVGAGAVASGVHGKADGYLATASGNNSTALGANATASGANAVALGAGSIADQDNTVSLGSPGHERRLTNVAPGINGTDAVNMNQLNAVQSSITDVARRAYSGIAAATALTMIPEVDPGKKIAVGIAGGGYQGYGASALGVNVRLTENIKMKAGVGISAAGQAYGGGVSYQW</sequence>
<comment type="similarity">
    <text evidence="3">Belongs to the autotransporter-2 (AT-2) (TC 1.B.40) family.</text>
</comment>
<feature type="domain" description="Trimeric autotransporter adhesin YadA-like head" evidence="13">
    <location>
        <begin position="828"/>
        <end position="854"/>
    </location>
</feature>
<keyword evidence="17" id="KW-1185">Reference proteome</keyword>
<feature type="domain" description="Trimeric autotransporter adhesin YadA-like stalk" evidence="14">
    <location>
        <begin position="153"/>
        <end position="191"/>
    </location>
</feature>
<feature type="compositionally biased region" description="Gly residues" evidence="11">
    <location>
        <begin position="766"/>
        <end position="807"/>
    </location>
</feature>
<dbReference type="Pfam" id="PF13018">
    <property type="entry name" value="ESPR"/>
    <property type="match status" value="1"/>
</dbReference>
<protein>
    <recommendedName>
        <fullName evidence="18">CELL SURFACE PROTEIN</fullName>
    </recommendedName>
</protein>
<dbReference type="InterPro" id="IPR008635">
    <property type="entry name" value="Coiled_stalk_dom"/>
</dbReference>
<evidence type="ECO:0000259" key="15">
    <source>
        <dbReference type="Pfam" id="PF13018"/>
    </source>
</evidence>
<evidence type="ECO:0008006" key="18">
    <source>
        <dbReference type="Google" id="ProtNLM"/>
    </source>
</evidence>
<feature type="domain" description="Trimeric autotransporter adhesin YadA-like head" evidence="13">
    <location>
        <begin position="426"/>
        <end position="452"/>
    </location>
</feature>
<evidence type="ECO:0000313" key="17">
    <source>
        <dbReference type="Proteomes" id="UP000062788"/>
    </source>
</evidence>
<proteinExistence type="inferred from homology"/>
<evidence type="ECO:0000259" key="13">
    <source>
        <dbReference type="Pfam" id="PF05658"/>
    </source>
</evidence>
<keyword evidence="10" id="KW-0998">Cell outer membrane</keyword>
<feature type="domain" description="Trimeric autotransporter adhesin YadA-like stalk" evidence="14">
    <location>
        <begin position="717"/>
        <end position="759"/>
    </location>
</feature>
<dbReference type="AlphaFoldDB" id="A0A103DWW9"/>
<organism evidence="16 17">
    <name type="scientific">Burkholderia singularis</name>
    <dbReference type="NCBI Taxonomy" id="1503053"/>
    <lineage>
        <taxon>Bacteria</taxon>
        <taxon>Pseudomonadati</taxon>
        <taxon>Pseudomonadota</taxon>
        <taxon>Betaproteobacteria</taxon>
        <taxon>Burkholderiales</taxon>
        <taxon>Burkholderiaceae</taxon>
        <taxon>Burkholderia</taxon>
        <taxon>pseudomallei group</taxon>
    </lineage>
</organism>
<dbReference type="InterPro" id="IPR005594">
    <property type="entry name" value="YadA_C"/>
</dbReference>
<feature type="domain" description="Trimeric autotransporter adhesin YadA-like head" evidence="13">
    <location>
        <begin position="646"/>
        <end position="672"/>
    </location>
</feature>
<feature type="domain" description="Trimeric autotransporter adhesin YadA-like head" evidence="13">
    <location>
        <begin position="865"/>
        <end position="882"/>
    </location>
</feature>
<feature type="region of interest" description="Disordered" evidence="11">
    <location>
        <begin position="766"/>
        <end position="849"/>
    </location>
</feature>
<dbReference type="GO" id="GO:0009986">
    <property type="term" value="C:cell surface"/>
    <property type="evidence" value="ECO:0007669"/>
    <property type="project" value="UniProtKB-SubCell"/>
</dbReference>
<dbReference type="GO" id="GO:0009279">
    <property type="term" value="C:cell outer membrane"/>
    <property type="evidence" value="ECO:0007669"/>
    <property type="project" value="UniProtKB-SubCell"/>
</dbReference>
<evidence type="ECO:0000256" key="8">
    <source>
        <dbReference type="ARBA" id="ARBA00022927"/>
    </source>
</evidence>
<name>A0A103DWW9_9BURK</name>
<dbReference type="Pfam" id="PF05662">
    <property type="entry name" value="YadA_stalk"/>
    <property type="match status" value="5"/>
</dbReference>
<gene>
    <name evidence="16" type="ORF">WS67_01225</name>
</gene>
<feature type="domain" description="ESPR" evidence="15">
    <location>
        <begin position="1"/>
        <end position="38"/>
    </location>
</feature>
<dbReference type="OrthoDB" id="1632057at2"/>